<dbReference type="KEGG" id="dva:DAD186_04170"/>
<keyword evidence="2" id="KW-1133">Transmembrane helix</keyword>
<dbReference type="Proteomes" id="UP000092596">
    <property type="component" value="Chromosome"/>
</dbReference>
<dbReference type="EMBL" id="CP012117">
    <property type="protein sequence ID" value="ANP26974.1"/>
    <property type="molecule type" value="Genomic_DNA"/>
</dbReference>
<protein>
    <submittedName>
        <fullName evidence="3">Uncharacterized protein</fullName>
    </submittedName>
</protein>
<reference evidence="3 4" key="1">
    <citation type="submission" date="2015-06" db="EMBL/GenBank/DDBJ databases">
        <title>Investigation of pathophysiology for high-risk pregnancy and development of treatment modality based on it.</title>
        <authorList>
            <person name="Kim B.-C."/>
            <person name="Lim S."/>
        </authorList>
    </citation>
    <scope>NUCLEOTIDE SEQUENCE [LARGE SCALE GENOMIC DNA]</scope>
    <source>
        <strain evidence="3 4">AD1-86</strain>
    </source>
</reference>
<evidence type="ECO:0000313" key="3">
    <source>
        <dbReference type="EMBL" id="ANP26974.1"/>
    </source>
</evidence>
<feature type="transmembrane region" description="Helical" evidence="2">
    <location>
        <begin position="44"/>
        <end position="63"/>
    </location>
</feature>
<evidence type="ECO:0000313" key="4">
    <source>
        <dbReference type="Proteomes" id="UP000092596"/>
    </source>
</evidence>
<dbReference type="PATRIC" id="fig|1630135.4.peg.418"/>
<feature type="transmembrane region" description="Helical" evidence="2">
    <location>
        <begin position="20"/>
        <end position="38"/>
    </location>
</feature>
<dbReference type="STRING" id="1630135.DAD186_04170"/>
<organism evidence="3 4">
    <name type="scientific">Dermabacter vaginalis</name>
    <dbReference type="NCBI Taxonomy" id="1630135"/>
    <lineage>
        <taxon>Bacteria</taxon>
        <taxon>Bacillati</taxon>
        <taxon>Actinomycetota</taxon>
        <taxon>Actinomycetes</taxon>
        <taxon>Micrococcales</taxon>
        <taxon>Dermabacteraceae</taxon>
        <taxon>Dermabacter</taxon>
    </lineage>
</organism>
<dbReference type="AlphaFoldDB" id="A0A1B0ZGA6"/>
<accession>A0A1B0ZGA6</accession>
<name>A0A1B0ZGA6_9MICO</name>
<sequence>MTSPRPKRKTLRQRIMDHLFFSVVVMTLFFVVLSLMGIKAKFASLVLSILLTLALNVGLSYYYEWRRDRERAAIREGRANPRESRDGDIRMKDEK</sequence>
<gene>
    <name evidence="3" type="ORF">DAD186_04170</name>
</gene>
<feature type="region of interest" description="Disordered" evidence="1">
    <location>
        <begin position="74"/>
        <end position="95"/>
    </location>
</feature>
<keyword evidence="2" id="KW-0472">Membrane</keyword>
<evidence type="ECO:0000256" key="2">
    <source>
        <dbReference type="SAM" id="Phobius"/>
    </source>
</evidence>
<keyword evidence="2" id="KW-0812">Transmembrane</keyword>
<evidence type="ECO:0000256" key="1">
    <source>
        <dbReference type="SAM" id="MobiDB-lite"/>
    </source>
</evidence>
<proteinExistence type="predicted"/>
<dbReference type="RefSeq" id="WP_065247301.1">
    <property type="nucleotide sequence ID" value="NZ_CP012117.1"/>
</dbReference>